<evidence type="ECO:0000313" key="2">
    <source>
        <dbReference type="Proteomes" id="UP000008206"/>
    </source>
</evidence>
<dbReference type="EMBL" id="CP002198">
    <property type="protein sequence ID" value="ADN16389.1"/>
    <property type="molecule type" value="Genomic_DNA"/>
</dbReference>
<evidence type="ECO:0000313" key="1">
    <source>
        <dbReference type="EMBL" id="ADN16389.1"/>
    </source>
</evidence>
<accession>E0UC51</accession>
<protein>
    <submittedName>
        <fullName evidence="1">Uncharacterized protein</fullName>
    </submittedName>
</protein>
<sequence>MKAPPLIKSNPEIPLHRQGEIRQHFPNQAWNELTIRYYDSVEDVGYEYYTQKVLSACHQDESVRYLEPFISFVRLGESLILSEDGCVIYDNEKNDDSCTETGPFWWITAK</sequence>
<dbReference type="OrthoDB" id="583022at2"/>
<dbReference type="eggNOG" id="ENOG50344P2">
    <property type="taxonomic scope" value="Bacteria"/>
</dbReference>
<dbReference type="KEGG" id="cyj:Cyan7822_4478"/>
<dbReference type="STRING" id="497965.Cyan7822_4478"/>
<name>E0UC51_GLOV7</name>
<dbReference type="RefSeq" id="WP_013324452.1">
    <property type="nucleotide sequence ID" value="NC_014501.1"/>
</dbReference>
<keyword evidence="2" id="KW-1185">Reference proteome</keyword>
<reference evidence="2" key="1">
    <citation type="journal article" date="2011" name="MBio">
        <title>Novel metabolic attributes of the genus Cyanothece, comprising a group of unicellular nitrogen-fixing Cyanobacteria.</title>
        <authorList>
            <person name="Bandyopadhyay A."/>
            <person name="Elvitigala T."/>
            <person name="Welsh E."/>
            <person name="Stockel J."/>
            <person name="Liberton M."/>
            <person name="Min H."/>
            <person name="Sherman L.A."/>
            <person name="Pakrasi H.B."/>
        </authorList>
    </citation>
    <scope>NUCLEOTIDE SEQUENCE [LARGE SCALE GENOMIC DNA]</scope>
    <source>
        <strain evidence="2">PCC 7822</strain>
    </source>
</reference>
<dbReference type="Proteomes" id="UP000008206">
    <property type="component" value="Chromosome"/>
</dbReference>
<organism evidence="1 2">
    <name type="scientific">Gloeothece verrucosa (strain PCC 7822)</name>
    <name type="common">Cyanothece sp. (strain PCC 7822)</name>
    <dbReference type="NCBI Taxonomy" id="497965"/>
    <lineage>
        <taxon>Bacteria</taxon>
        <taxon>Bacillati</taxon>
        <taxon>Cyanobacteriota</taxon>
        <taxon>Cyanophyceae</taxon>
        <taxon>Oscillatoriophycideae</taxon>
        <taxon>Chroococcales</taxon>
        <taxon>Aphanothecaceae</taxon>
        <taxon>Gloeothece</taxon>
        <taxon>Gloeothece verrucosa</taxon>
    </lineage>
</organism>
<dbReference type="AlphaFoldDB" id="E0UC51"/>
<proteinExistence type="predicted"/>
<gene>
    <name evidence="1" type="ordered locus">Cyan7822_4478</name>
</gene>
<dbReference type="HOGENOM" id="CLU_1883368_0_0_3"/>